<evidence type="ECO:0000256" key="2">
    <source>
        <dbReference type="ARBA" id="ARBA00023125"/>
    </source>
</evidence>
<dbReference type="SMART" id="SM00895">
    <property type="entry name" value="FCD"/>
    <property type="match status" value="1"/>
</dbReference>
<dbReference type="AlphaFoldDB" id="A0A4R4TB42"/>
<dbReference type="Pfam" id="PF07729">
    <property type="entry name" value="FCD"/>
    <property type="match status" value="1"/>
</dbReference>
<dbReference type="Proteomes" id="UP000295345">
    <property type="component" value="Unassembled WGS sequence"/>
</dbReference>
<dbReference type="InterPro" id="IPR011711">
    <property type="entry name" value="GntR_C"/>
</dbReference>
<evidence type="ECO:0000259" key="4">
    <source>
        <dbReference type="PROSITE" id="PS50949"/>
    </source>
</evidence>
<dbReference type="Gene3D" id="1.20.120.530">
    <property type="entry name" value="GntR ligand-binding domain-like"/>
    <property type="match status" value="1"/>
</dbReference>
<keyword evidence="3" id="KW-0804">Transcription</keyword>
<dbReference type="InterPro" id="IPR008920">
    <property type="entry name" value="TF_FadR/GntR_C"/>
</dbReference>
<keyword evidence="1" id="KW-0805">Transcription regulation</keyword>
<dbReference type="GO" id="GO:0003677">
    <property type="term" value="F:DNA binding"/>
    <property type="evidence" value="ECO:0007669"/>
    <property type="project" value="UniProtKB-KW"/>
</dbReference>
<accession>A0A4R4TB42</accession>
<dbReference type="GO" id="GO:0003700">
    <property type="term" value="F:DNA-binding transcription factor activity"/>
    <property type="evidence" value="ECO:0007669"/>
    <property type="project" value="InterPro"/>
</dbReference>
<dbReference type="InterPro" id="IPR000524">
    <property type="entry name" value="Tscrpt_reg_HTH_GntR"/>
</dbReference>
<dbReference type="OrthoDB" id="8680240at2"/>
<keyword evidence="6" id="KW-1185">Reference proteome</keyword>
<dbReference type="InterPro" id="IPR036390">
    <property type="entry name" value="WH_DNA-bd_sf"/>
</dbReference>
<dbReference type="InterPro" id="IPR036388">
    <property type="entry name" value="WH-like_DNA-bd_sf"/>
</dbReference>
<proteinExistence type="predicted"/>
<evidence type="ECO:0000256" key="3">
    <source>
        <dbReference type="ARBA" id="ARBA00023163"/>
    </source>
</evidence>
<protein>
    <submittedName>
        <fullName evidence="5">GntR family transcriptional regulator</fullName>
    </submittedName>
</protein>
<dbReference type="Gene3D" id="1.10.10.10">
    <property type="entry name" value="Winged helix-like DNA-binding domain superfamily/Winged helix DNA-binding domain"/>
    <property type="match status" value="1"/>
</dbReference>
<dbReference type="SUPFAM" id="SSF46785">
    <property type="entry name" value="Winged helix' DNA-binding domain"/>
    <property type="match status" value="1"/>
</dbReference>
<evidence type="ECO:0000313" key="5">
    <source>
        <dbReference type="EMBL" id="TDC72372.1"/>
    </source>
</evidence>
<reference evidence="5 6" key="1">
    <citation type="submission" date="2019-03" db="EMBL/GenBank/DDBJ databases">
        <title>Draft genome sequences of novel Actinobacteria.</title>
        <authorList>
            <person name="Sahin N."/>
            <person name="Ay H."/>
            <person name="Saygin H."/>
        </authorList>
    </citation>
    <scope>NUCLEOTIDE SEQUENCE [LARGE SCALE GENOMIC DNA]</scope>
    <source>
        <strain evidence="5 6">DSM 41900</strain>
    </source>
</reference>
<evidence type="ECO:0000313" key="6">
    <source>
        <dbReference type="Proteomes" id="UP000295345"/>
    </source>
</evidence>
<keyword evidence="2" id="KW-0238">DNA-binding</keyword>
<comment type="caution">
    <text evidence="5">The sequence shown here is derived from an EMBL/GenBank/DDBJ whole genome shotgun (WGS) entry which is preliminary data.</text>
</comment>
<dbReference type="PROSITE" id="PS50949">
    <property type="entry name" value="HTH_GNTR"/>
    <property type="match status" value="1"/>
</dbReference>
<feature type="domain" description="HTH gntR-type" evidence="4">
    <location>
        <begin position="13"/>
        <end position="80"/>
    </location>
</feature>
<sequence>MQDARLSPMPNATAMAERAYAHTKRLVLSGALPPGQLINESAIATELGISRTPVHEAFLRLETERLLVLYPRRGAAVQPMAPNEARDVVEMRQAIESAAVRRALADAAPPEPVLDGLRRLVAEGDARNAAGDLEGFVECDADLHGALIAASGNATASHLHDLLRDRQSRLRLQLLRLLPQHMAAAAAEHHGLLDAFAARDADRYEELLHRHLEFYRHS</sequence>
<organism evidence="5 6">
    <name type="scientific">Streptomyces hainanensis</name>
    <dbReference type="NCBI Taxonomy" id="402648"/>
    <lineage>
        <taxon>Bacteria</taxon>
        <taxon>Bacillati</taxon>
        <taxon>Actinomycetota</taxon>
        <taxon>Actinomycetes</taxon>
        <taxon>Kitasatosporales</taxon>
        <taxon>Streptomycetaceae</taxon>
        <taxon>Streptomyces</taxon>
    </lineage>
</organism>
<dbReference type="SMART" id="SM00345">
    <property type="entry name" value="HTH_GNTR"/>
    <property type="match status" value="1"/>
</dbReference>
<dbReference type="Pfam" id="PF00392">
    <property type="entry name" value="GntR"/>
    <property type="match status" value="1"/>
</dbReference>
<dbReference type="PANTHER" id="PTHR43537:SF24">
    <property type="entry name" value="GLUCONATE OPERON TRANSCRIPTIONAL REPRESSOR"/>
    <property type="match status" value="1"/>
</dbReference>
<dbReference type="PANTHER" id="PTHR43537">
    <property type="entry name" value="TRANSCRIPTIONAL REGULATOR, GNTR FAMILY"/>
    <property type="match status" value="1"/>
</dbReference>
<dbReference type="SUPFAM" id="SSF48008">
    <property type="entry name" value="GntR ligand-binding domain-like"/>
    <property type="match status" value="1"/>
</dbReference>
<evidence type="ECO:0000256" key="1">
    <source>
        <dbReference type="ARBA" id="ARBA00023015"/>
    </source>
</evidence>
<gene>
    <name evidence="5" type="ORF">E1283_21920</name>
</gene>
<name>A0A4R4TB42_9ACTN</name>
<dbReference type="EMBL" id="SMKI01000250">
    <property type="protein sequence ID" value="TDC72372.1"/>
    <property type="molecule type" value="Genomic_DNA"/>
</dbReference>